<feature type="active site" description="O-(5'-phospho-DNA)-serine intermediate" evidence="4">
    <location>
        <position position="12"/>
    </location>
</feature>
<dbReference type="PANTHER" id="PTHR30461">
    <property type="entry name" value="DNA-INVERTASE FROM LAMBDOID PROPHAGE"/>
    <property type="match status" value="1"/>
</dbReference>
<dbReference type="PROSITE" id="PS00397">
    <property type="entry name" value="RECOMBINASES_1"/>
    <property type="match status" value="1"/>
</dbReference>
<dbReference type="CDD" id="cd00338">
    <property type="entry name" value="Ser_Recombinase"/>
    <property type="match status" value="1"/>
</dbReference>
<keyword evidence="2" id="KW-0238">DNA-binding</keyword>
<feature type="domain" description="Recombinase" evidence="6">
    <location>
        <begin position="162"/>
        <end position="296"/>
    </location>
</feature>
<evidence type="ECO:0000259" key="6">
    <source>
        <dbReference type="PROSITE" id="PS51737"/>
    </source>
</evidence>
<dbReference type="SUPFAM" id="SSF53041">
    <property type="entry name" value="Resolvase-like"/>
    <property type="match status" value="1"/>
</dbReference>
<dbReference type="PROSITE" id="PS51736">
    <property type="entry name" value="RECOMBINASES_3"/>
    <property type="match status" value="1"/>
</dbReference>
<reference evidence="7 8" key="1">
    <citation type="journal article" date="2024" name="Int. J. Mol. Sci.">
        <title>Exploration of Alicyclobacillus spp. Genome in Search of Antibiotic Resistance.</title>
        <authorList>
            <person name="Bucka-Kolendo J."/>
            <person name="Kiousi D.E."/>
            <person name="Dekowska A."/>
            <person name="Mikolajczuk-Szczyrba A."/>
            <person name="Karadedos D.M."/>
            <person name="Michael P."/>
            <person name="Galanis A."/>
            <person name="Sokolowska B."/>
        </authorList>
    </citation>
    <scope>NUCLEOTIDE SEQUENCE [LARGE SCALE GENOMIC DNA]</scope>
    <source>
        <strain evidence="7 8">KKP 3000</strain>
    </source>
</reference>
<evidence type="ECO:0000313" key="8">
    <source>
        <dbReference type="Proteomes" id="UP001579974"/>
    </source>
</evidence>
<evidence type="ECO:0000256" key="2">
    <source>
        <dbReference type="ARBA" id="ARBA00023125"/>
    </source>
</evidence>
<dbReference type="InterPro" id="IPR050639">
    <property type="entry name" value="SSR_resolvase"/>
</dbReference>
<evidence type="ECO:0000313" key="7">
    <source>
        <dbReference type="EMBL" id="MFB5190338.1"/>
    </source>
</evidence>
<dbReference type="InterPro" id="IPR011109">
    <property type="entry name" value="DNA_bind_recombinase_dom"/>
</dbReference>
<protein>
    <submittedName>
        <fullName evidence="7">Recombinase family protein</fullName>
    </submittedName>
</protein>
<evidence type="ECO:0000256" key="1">
    <source>
        <dbReference type="ARBA" id="ARBA00022908"/>
    </source>
</evidence>
<dbReference type="InterPro" id="IPR036162">
    <property type="entry name" value="Resolvase-like_N_sf"/>
</dbReference>
<sequence>MRKRTAIYIRVSTGAQAADGHSLDVQLEQCLQQANTLGLSQEDIEVYREAGASGEDMNRPELTRLLDDAVQGKLAQVIVKHPDRLSRNVADKAIIVRQLKQHQVQIAFVDVPNWDQTDEANLLFNIISSIAEYELRQIRRRTLSGKLRAAREGQMMPMGIDPYGYKYEAGQFLVDEEEAAIVRLIFAWYVEERLSMRAIAKRLDELGAPTKTRKSLCWSHATVAHILQNEMYIGRYTYNRRKTAKAPLAQSTGRKRVRRVTGWHPGAEWISYTVPHIVDDETFLRATLRRQAARRQGCPRNSHEHLLQGKLRCRVCHRVWYAAASRKEGAQITRMYRRPPERRGEPRQCAHGCRAIQASDVERAVFREVIHRLLHSLEWAELAEAFGGAQSRRVHDELRVLEEQAQRIGQRHERLRNLYLTGDLSHDDYTQQLQVARRQGEQVAFELERLREVKGRSEAESRSRMRALYDSLLDGHGEAIPFAVRRQILCDLVDECLLDASGDSVVIEIRGIITTSTRS</sequence>
<keyword evidence="3" id="KW-0233">DNA recombination</keyword>
<dbReference type="Gene3D" id="3.40.50.1390">
    <property type="entry name" value="Resolvase, N-terminal catalytic domain"/>
    <property type="match status" value="1"/>
</dbReference>
<comment type="caution">
    <text evidence="7">The sequence shown here is derived from an EMBL/GenBank/DDBJ whole genome shotgun (WGS) entry which is preliminary data.</text>
</comment>
<evidence type="ECO:0000256" key="3">
    <source>
        <dbReference type="ARBA" id="ARBA00023172"/>
    </source>
</evidence>
<keyword evidence="8" id="KW-1185">Reference proteome</keyword>
<evidence type="ECO:0000259" key="5">
    <source>
        <dbReference type="PROSITE" id="PS51736"/>
    </source>
</evidence>
<accession>A0ABV5ADU8</accession>
<dbReference type="Pfam" id="PF00239">
    <property type="entry name" value="Resolvase"/>
    <property type="match status" value="1"/>
</dbReference>
<dbReference type="EMBL" id="JBDXSU010000005">
    <property type="protein sequence ID" value="MFB5190338.1"/>
    <property type="molecule type" value="Genomic_DNA"/>
</dbReference>
<dbReference type="Gene3D" id="3.90.1750.20">
    <property type="entry name" value="Putative Large Serine Recombinase, Chain B, Domain 2"/>
    <property type="match status" value="1"/>
</dbReference>
<organism evidence="7 8">
    <name type="scientific">Alicyclobacillus fastidiosus</name>
    <dbReference type="NCBI Taxonomy" id="392011"/>
    <lineage>
        <taxon>Bacteria</taxon>
        <taxon>Bacillati</taxon>
        <taxon>Bacillota</taxon>
        <taxon>Bacilli</taxon>
        <taxon>Bacillales</taxon>
        <taxon>Alicyclobacillaceae</taxon>
        <taxon>Alicyclobacillus</taxon>
    </lineage>
</organism>
<feature type="domain" description="Resolvase/invertase-type recombinase catalytic" evidence="5">
    <location>
        <begin position="4"/>
        <end position="153"/>
    </location>
</feature>
<dbReference type="SMART" id="SM00857">
    <property type="entry name" value="Resolvase"/>
    <property type="match status" value="1"/>
</dbReference>
<keyword evidence="1" id="KW-0229">DNA integration</keyword>
<evidence type="ECO:0000256" key="4">
    <source>
        <dbReference type="PROSITE-ProRule" id="PRU10137"/>
    </source>
</evidence>
<dbReference type="Proteomes" id="UP001579974">
    <property type="component" value="Unassembled WGS sequence"/>
</dbReference>
<dbReference type="Pfam" id="PF07508">
    <property type="entry name" value="Recombinase"/>
    <property type="match status" value="1"/>
</dbReference>
<dbReference type="InterPro" id="IPR006119">
    <property type="entry name" value="Resolv_N"/>
</dbReference>
<gene>
    <name evidence="7" type="ORF">KKP3000_003784</name>
</gene>
<dbReference type="PANTHER" id="PTHR30461:SF23">
    <property type="entry name" value="DNA RECOMBINASE-RELATED"/>
    <property type="match status" value="1"/>
</dbReference>
<proteinExistence type="predicted"/>
<name>A0ABV5ADU8_9BACL</name>
<dbReference type="InterPro" id="IPR038109">
    <property type="entry name" value="DNA_bind_recomb_sf"/>
</dbReference>
<dbReference type="RefSeq" id="WP_275473611.1">
    <property type="nucleotide sequence ID" value="NZ_CP162940.1"/>
</dbReference>
<dbReference type="InterPro" id="IPR006118">
    <property type="entry name" value="Recombinase_CS"/>
</dbReference>
<dbReference type="PROSITE" id="PS51737">
    <property type="entry name" value="RECOMBINASE_DNA_BIND"/>
    <property type="match status" value="1"/>
</dbReference>